<name>A0A328Q8K1_9EURY</name>
<protein>
    <submittedName>
        <fullName evidence="4">GNAT family N-acetyltransferase</fullName>
    </submittedName>
</protein>
<evidence type="ECO:0000256" key="1">
    <source>
        <dbReference type="ARBA" id="ARBA00022679"/>
    </source>
</evidence>
<accession>A0A328Q8K1</accession>
<dbReference type="PROSITE" id="PS51186">
    <property type="entry name" value="GNAT"/>
    <property type="match status" value="1"/>
</dbReference>
<comment type="caution">
    <text evidence="4">The sequence shown here is derived from an EMBL/GenBank/DDBJ whole genome shotgun (WGS) entry which is preliminary data.</text>
</comment>
<dbReference type="Gene3D" id="3.40.630.30">
    <property type="match status" value="1"/>
</dbReference>
<keyword evidence="2" id="KW-0012">Acyltransferase</keyword>
<keyword evidence="1 4" id="KW-0808">Transferase</keyword>
<organism evidence="4 5">
    <name type="scientific">Methanosphaera stadtmanae</name>
    <dbReference type="NCBI Taxonomy" id="2317"/>
    <lineage>
        <taxon>Archaea</taxon>
        <taxon>Methanobacteriati</taxon>
        <taxon>Methanobacteriota</taxon>
        <taxon>Methanomada group</taxon>
        <taxon>Methanobacteria</taxon>
        <taxon>Methanobacteriales</taxon>
        <taxon>Methanobacteriaceae</taxon>
        <taxon>Methanosphaera</taxon>
    </lineage>
</organism>
<evidence type="ECO:0000259" key="3">
    <source>
        <dbReference type="PROSITE" id="PS51186"/>
    </source>
</evidence>
<sequence>MNIKITELKEEYIEKYNIKEFLFNMIKTCYNMDYIPQYHYDIVNLEQYYINSRKNNFYIAIDTDTDTLIGTSAVREYDKDYNIKGKTYTPDTTASIYRVFVNSKYRHCKVGSKLVNKIEQFCKQTQYNTIYLHTQKDSYGALPFWMHNNYKITYNTHDSLGTIHMEKVLQ</sequence>
<dbReference type="RefSeq" id="WP_112149523.1">
    <property type="nucleotide sequence ID" value="NZ_NGJK01000043.1"/>
</dbReference>
<dbReference type="Proteomes" id="UP000248557">
    <property type="component" value="Unassembled WGS sequence"/>
</dbReference>
<dbReference type="AlphaFoldDB" id="A0A328Q8K1"/>
<dbReference type="InterPro" id="IPR000182">
    <property type="entry name" value="GNAT_dom"/>
</dbReference>
<evidence type="ECO:0000313" key="4">
    <source>
        <dbReference type="EMBL" id="RAP03139.1"/>
    </source>
</evidence>
<gene>
    <name evidence="4" type="ORF">CA615_04045</name>
</gene>
<proteinExistence type="predicted"/>
<dbReference type="InterPro" id="IPR051556">
    <property type="entry name" value="N-term/lysine_N-AcTrnsfr"/>
</dbReference>
<evidence type="ECO:0000313" key="5">
    <source>
        <dbReference type="Proteomes" id="UP000248557"/>
    </source>
</evidence>
<reference evidence="4 5" key="1">
    <citation type="submission" date="2017-05" db="EMBL/GenBank/DDBJ databases">
        <title>Host range expansion of the Methanosphaera genus to humans and monogastric animals involves recent and extensive reduction in genome content.</title>
        <authorList>
            <person name="Hoedt E.C."/>
            <person name="Volmer J.G."/>
            <person name="Parks D.H."/>
            <person name="Rosewarne C.P."/>
            <person name="Denman S.E."/>
            <person name="Mcsweeney C.S."/>
            <person name="O Cuiv P."/>
            <person name="Hugenholtz P."/>
            <person name="Tyson G.W."/>
            <person name="Morrison M."/>
        </authorList>
    </citation>
    <scope>NUCLEOTIDE SEQUENCE [LARGE SCALE GENOMIC DNA]</scope>
    <source>
        <strain evidence="4 5">PA5</strain>
    </source>
</reference>
<dbReference type="InterPro" id="IPR016181">
    <property type="entry name" value="Acyl_CoA_acyltransferase"/>
</dbReference>
<evidence type="ECO:0000256" key="2">
    <source>
        <dbReference type="ARBA" id="ARBA00023315"/>
    </source>
</evidence>
<dbReference type="Pfam" id="PF00583">
    <property type="entry name" value="Acetyltransf_1"/>
    <property type="match status" value="1"/>
</dbReference>
<dbReference type="SUPFAM" id="SSF55729">
    <property type="entry name" value="Acyl-CoA N-acyltransferases (Nat)"/>
    <property type="match status" value="1"/>
</dbReference>
<dbReference type="EMBL" id="NGJK01000043">
    <property type="protein sequence ID" value="RAP03139.1"/>
    <property type="molecule type" value="Genomic_DNA"/>
</dbReference>
<dbReference type="GO" id="GO:0016747">
    <property type="term" value="F:acyltransferase activity, transferring groups other than amino-acyl groups"/>
    <property type="evidence" value="ECO:0007669"/>
    <property type="project" value="InterPro"/>
</dbReference>
<feature type="domain" description="N-acetyltransferase" evidence="3">
    <location>
        <begin position="3"/>
        <end position="170"/>
    </location>
</feature>
<dbReference type="PANTHER" id="PTHR42919:SF8">
    <property type="entry name" value="N-ALPHA-ACETYLTRANSFERASE 50"/>
    <property type="match status" value="1"/>
</dbReference>
<dbReference type="PANTHER" id="PTHR42919">
    <property type="entry name" value="N-ALPHA-ACETYLTRANSFERASE"/>
    <property type="match status" value="1"/>
</dbReference>
<dbReference type="CDD" id="cd04301">
    <property type="entry name" value="NAT_SF"/>
    <property type="match status" value="1"/>
</dbReference>